<name>A0ABR5IJI7_9HYPH</name>
<gene>
    <name evidence="2" type="ORF">AFK20_11120</name>
</gene>
<dbReference type="EMBL" id="LGSW01000013">
    <property type="protein sequence ID" value="KND19161.1"/>
    <property type="molecule type" value="Genomic_DNA"/>
</dbReference>
<accession>A0ABR5IJI7</accession>
<sequence length="118" mass="12586">MQNQNQNNVEIVDPKTGVAVTPQAVVVEDSVTHQSGDGLTTGMSPSMETPDIFDNTPQAAVKVQSAEDVANGELSDENVARISEEEAQKLQQTAQANLNAENSLHTLSDGSVDIDRDH</sequence>
<protein>
    <submittedName>
        <fullName evidence="2">Uncharacterized protein</fullName>
    </submittedName>
</protein>
<feature type="compositionally biased region" description="Polar residues" evidence="1">
    <location>
        <begin position="32"/>
        <end position="47"/>
    </location>
</feature>
<evidence type="ECO:0000256" key="1">
    <source>
        <dbReference type="SAM" id="MobiDB-lite"/>
    </source>
</evidence>
<evidence type="ECO:0000313" key="2">
    <source>
        <dbReference type="EMBL" id="KND19161.1"/>
    </source>
</evidence>
<dbReference type="Proteomes" id="UP000053900">
    <property type="component" value="Unassembled WGS sequence"/>
</dbReference>
<feature type="compositionally biased region" description="Polar residues" evidence="1">
    <location>
        <begin position="89"/>
        <end position="109"/>
    </location>
</feature>
<reference evidence="2 3" key="1">
    <citation type="submission" date="2015-07" db="EMBL/GenBank/DDBJ databases">
        <title>Draft genome of Enhydrobacter aerosaccus.</title>
        <authorList>
            <person name="Wang X."/>
        </authorList>
    </citation>
    <scope>NUCLEOTIDE SEQUENCE [LARGE SCALE GENOMIC DNA]</scope>
    <source>
        <strain evidence="2 3">CGMCC9176</strain>
    </source>
</reference>
<proteinExistence type="predicted"/>
<feature type="region of interest" description="Disordered" evidence="1">
    <location>
        <begin position="87"/>
        <end position="118"/>
    </location>
</feature>
<comment type="caution">
    <text evidence="2">The sequence shown here is derived from an EMBL/GenBank/DDBJ whole genome shotgun (WGS) entry which is preliminary data.</text>
</comment>
<feature type="region of interest" description="Disordered" evidence="1">
    <location>
        <begin position="29"/>
        <end position="53"/>
    </location>
</feature>
<organism evidence="2 3">
    <name type="scientific">Enhydrobacter aerosaccus</name>
    <dbReference type="NCBI Taxonomy" id="225324"/>
    <lineage>
        <taxon>Bacteria</taxon>
        <taxon>Pseudomonadati</taxon>
        <taxon>Pseudomonadota</taxon>
        <taxon>Alphaproteobacteria</taxon>
        <taxon>Hyphomicrobiales</taxon>
        <taxon>Enhydrobacter</taxon>
    </lineage>
</organism>
<evidence type="ECO:0000313" key="3">
    <source>
        <dbReference type="Proteomes" id="UP000053900"/>
    </source>
</evidence>
<keyword evidence="3" id="KW-1185">Reference proteome</keyword>